<evidence type="ECO:0000256" key="1">
    <source>
        <dbReference type="SAM" id="Coils"/>
    </source>
</evidence>
<dbReference type="InterPro" id="IPR057251">
    <property type="entry name" value="FP_C"/>
</dbReference>
<feature type="coiled-coil region" evidence="1">
    <location>
        <begin position="16"/>
        <end position="43"/>
    </location>
</feature>
<protein>
    <recommendedName>
        <fullName evidence="2">FP protein C-terminal domain-containing protein</fullName>
    </recommendedName>
</protein>
<evidence type="ECO:0000313" key="3">
    <source>
        <dbReference type="EMBL" id="CAG6756316.1"/>
    </source>
</evidence>
<organism evidence="3">
    <name type="scientific">Cacopsylla melanoneura</name>
    <dbReference type="NCBI Taxonomy" id="428564"/>
    <lineage>
        <taxon>Eukaryota</taxon>
        <taxon>Metazoa</taxon>
        <taxon>Ecdysozoa</taxon>
        <taxon>Arthropoda</taxon>
        <taxon>Hexapoda</taxon>
        <taxon>Insecta</taxon>
        <taxon>Pterygota</taxon>
        <taxon>Neoptera</taxon>
        <taxon>Paraneoptera</taxon>
        <taxon>Hemiptera</taxon>
        <taxon>Sternorrhyncha</taxon>
        <taxon>Psylloidea</taxon>
        <taxon>Psyllidae</taxon>
        <taxon>Psyllinae</taxon>
        <taxon>Cacopsylla</taxon>
    </lineage>
</organism>
<sequence>MTKGKKDPEDDMKQDIKNILDKLTTMETKLNNVLEENERLKADAIKRDQEFAQLNRRVHFLEQRTRINNLEIMDFPTTINEDPVEIVKQVCSTLKVSIRNEDIQVAHRVPRFNKAATKNIVVNLCSRWKKMEIIRAAKKYRKENNNKIVAKDINKNLPSKEVFISEHLTPHFKQLLSKTKVAAKEKNWKYVWVRDCQIYAKKSDTDKNVVTVGDVLDLTNII</sequence>
<evidence type="ECO:0000259" key="2">
    <source>
        <dbReference type="Pfam" id="PF25298"/>
    </source>
</evidence>
<feature type="domain" description="FP protein C-terminal" evidence="2">
    <location>
        <begin position="169"/>
        <end position="209"/>
    </location>
</feature>
<reference evidence="3" key="1">
    <citation type="submission" date="2021-05" db="EMBL/GenBank/DDBJ databases">
        <authorList>
            <person name="Alioto T."/>
            <person name="Alioto T."/>
            <person name="Gomez Garrido J."/>
        </authorList>
    </citation>
    <scope>NUCLEOTIDE SEQUENCE</scope>
</reference>
<name>A0A8D9A006_9HEMI</name>
<dbReference type="Pfam" id="PF25298">
    <property type="entry name" value="Baculo_FP_2nd"/>
    <property type="match status" value="1"/>
</dbReference>
<accession>A0A8D9A006</accession>
<dbReference type="EMBL" id="HBUF01544474">
    <property type="protein sequence ID" value="CAG6756316.1"/>
    <property type="molecule type" value="Transcribed_RNA"/>
</dbReference>
<dbReference type="AlphaFoldDB" id="A0A8D9A006"/>
<keyword evidence="1" id="KW-0175">Coiled coil</keyword>
<proteinExistence type="predicted"/>